<evidence type="ECO:0000313" key="2">
    <source>
        <dbReference type="Proteomes" id="UP000198736"/>
    </source>
</evidence>
<protein>
    <submittedName>
        <fullName evidence="1">Uncharacterized protein</fullName>
    </submittedName>
</protein>
<gene>
    <name evidence="1" type="ORF">COMA2_80004</name>
</gene>
<organism evidence="1 2">
    <name type="scientific">Candidatus Nitrospira nitrificans</name>
    <dbReference type="NCBI Taxonomy" id="1742973"/>
    <lineage>
        <taxon>Bacteria</taxon>
        <taxon>Pseudomonadati</taxon>
        <taxon>Nitrospirota</taxon>
        <taxon>Nitrospiria</taxon>
        <taxon>Nitrospirales</taxon>
        <taxon>Nitrospiraceae</taxon>
        <taxon>Nitrospira</taxon>
    </lineage>
</organism>
<dbReference type="AlphaFoldDB" id="A0A0S4LS17"/>
<evidence type="ECO:0000313" key="1">
    <source>
        <dbReference type="EMBL" id="CUS39466.1"/>
    </source>
</evidence>
<proteinExistence type="predicted"/>
<sequence>MLVHTAPLVTDEMVQMGLTMAEDALAVKERLTFLNFVDA</sequence>
<name>A0A0S4LS17_9BACT</name>
<accession>A0A0S4LS17</accession>
<reference evidence="2" key="1">
    <citation type="submission" date="2015-10" db="EMBL/GenBank/DDBJ databases">
        <authorList>
            <person name="Luecker S."/>
            <person name="Luecker S."/>
        </authorList>
    </citation>
    <scope>NUCLEOTIDE SEQUENCE [LARGE SCALE GENOMIC DNA]</scope>
</reference>
<dbReference type="Proteomes" id="UP000198736">
    <property type="component" value="Unassembled WGS sequence"/>
</dbReference>
<keyword evidence="2" id="KW-1185">Reference proteome</keyword>
<dbReference type="EMBL" id="CZPZ01000035">
    <property type="protein sequence ID" value="CUS39466.1"/>
    <property type="molecule type" value="Genomic_DNA"/>
</dbReference>